<dbReference type="GeneID" id="90533003"/>
<evidence type="ECO:0000313" key="2">
    <source>
        <dbReference type="Proteomes" id="UP001524473"/>
    </source>
</evidence>
<sequence length="132" mass="15098">MNGLLTEDYIIRMIHDMVRLLSKILGKQYEQPYGTYEASEIKHSSGLGFPECLYQLADQGEIGRAEDMLFEELDFSDIENLSIALNFYTYLNTFSDDRLEACSFSRDEVLDGLRDCAEEFGVDTALLDAFHD</sequence>
<organism evidence="1 2">
    <name type="scientific">Neglectibacter timonensis</name>
    <dbReference type="NCBI Taxonomy" id="1776382"/>
    <lineage>
        <taxon>Bacteria</taxon>
        <taxon>Bacillati</taxon>
        <taxon>Bacillota</taxon>
        <taxon>Clostridia</taxon>
        <taxon>Eubacteriales</taxon>
        <taxon>Oscillospiraceae</taxon>
        <taxon>Neglectibacter</taxon>
    </lineage>
</organism>
<name>A0ABT1RWG2_9FIRM</name>
<evidence type="ECO:0000313" key="1">
    <source>
        <dbReference type="EMBL" id="MCQ4839019.1"/>
    </source>
</evidence>
<accession>A0ABT1RWG2</accession>
<gene>
    <name evidence="1" type="ORF">NE695_03700</name>
</gene>
<protein>
    <submittedName>
        <fullName evidence="1">DUF6483 family protein</fullName>
    </submittedName>
</protein>
<dbReference type="InterPro" id="IPR045507">
    <property type="entry name" value="DUF6483"/>
</dbReference>
<proteinExistence type="predicted"/>
<dbReference type="Pfam" id="PF20092">
    <property type="entry name" value="DUF6483"/>
    <property type="match status" value="1"/>
</dbReference>
<dbReference type="RefSeq" id="WP_147578584.1">
    <property type="nucleotide sequence ID" value="NZ_CABKVV010000014.1"/>
</dbReference>
<dbReference type="Proteomes" id="UP001524473">
    <property type="component" value="Unassembled WGS sequence"/>
</dbReference>
<dbReference type="EMBL" id="JANFZH010000006">
    <property type="protein sequence ID" value="MCQ4839019.1"/>
    <property type="molecule type" value="Genomic_DNA"/>
</dbReference>
<comment type="caution">
    <text evidence="1">The sequence shown here is derived from an EMBL/GenBank/DDBJ whole genome shotgun (WGS) entry which is preliminary data.</text>
</comment>
<keyword evidence="2" id="KW-1185">Reference proteome</keyword>
<reference evidence="1 2" key="1">
    <citation type="submission" date="2022-06" db="EMBL/GenBank/DDBJ databases">
        <title>Isolation of gut microbiota from human fecal samples.</title>
        <authorList>
            <person name="Pamer E.G."/>
            <person name="Barat B."/>
            <person name="Waligurski E."/>
            <person name="Medina S."/>
            <person name="Paddock L."/>
            <person name="Mostad J."/>
        </authorList>
    </citation>
    <scope>NUCLEOTIDE SEQUENCE [LARGE SCALE GENOMIC DNA]</scope>
    <source>
        <strain evidence="1 2">DFI.9.73</strain>
    </source>
</reference>